<organism evidence="2 3">
    <name type="scientific">Olivibacter ginsenosidimutans</name>
    <dbReference type="NCBI Taxonomy" id="1176537"/>
    <lineage>
        <taxon>Bacteria</taxon>
        <taxon>Pseudomonadati</taxon>
        <taxon>Bacteroidota</taxon>
        <taxon>Sphingobacteriia</taxon>
        <taxon>Sphingobacteriales</taxon>
        <taxon>Sphingobacteriaceae</taxon>
        <taxon>Olivibacter</taxon>
    </lineage>
</organism>
<dbReference type="RefSeq" id="WP_345229751.1">
    <property type="nucleotide sequence ID" value="NZ_BAABIQ010000001.1"/>
</dbReference>
<evidence type="ECO:0000259" key="1">
    <source>
        <dbReference type="PROSITE" id="PS51459"/>
    </source>
</evidence>
<keyword evidence="3" id="KW-1185">Reference proteome</keyword>
<dbReference type="Gene3D" id="1.10.3290.10">
    <property type="entry name" value="Fido-like domain"/>
    <property type="match status" value="1"/>
</dbReference>
<dbReference type="InterPro" id="IPR036597">
    <property type="entry name" value="Fido-like_dom_sf"/>
</dbReference>
<accession>A0ABP9ACK9</accession>
<feature type="domain" description="Fido" evidence="1">
    <location>
        <begin position="94"/>
        <end position="249"/>
    </location>
</feature>
<sequence length="466" mass="53343">MEPIEQAILLKQELDSLRPLNNEAEALIMQKFRLDWNYNSNSLEGNSLTFGETKALILHGITAQGKPLKDHFEITGHDEAIKWVTDVVKGDHPLTESFIRELHTLLLKEPYDVDAITPEGQPTRRRIAVGRYKTAPNHVLTKTGEVFRFATPEETPAKMHDLLEWYRAESGEEDVNPVILAAEFHYRFILIHPFDDGNGRTARILMNFILMKSGYPPVIIKTDDKANYFSALQQADSGNIKVFVDYIAENLVHSLDIMIAGAKGENIEDPDDALKELALLKHHLKKEHPTKSPKIILETFTYFEEKIKPFFTKAIQEVEELFDEIKEQIYIDGREYNELKSPLAKALSNPLIEGMSSITNRFRESSENIKVFGRNLYTSPVSNITWKYRCYGLKGAKSEKPLNFSYTLSFSTTHYTIKLYLNDKKQREVPFLYDAELSENDLRELGNKFLKIIVIGIKQSTNDGIA</sequence>
<dbReference type="InterPro" id="IPR040198">
    <property type="entry name" value="Fido_containing"/>
</dbReference>
<evidence type="ECO:0000313" key="3">
    <source>
        <dbReference type="Proteomes" id="UP001501411"/>
    </source>
</evidence>
<reference evidence="3" key="1">
    <citation type="journal article" date="2019" name="Int. J. Syst. Evol. Microbiol.">
        <title>The Global Catalogue of Microorganisms (GCM) 10K type strain sequencing project: providing services to taxonomists for standard genome sequencing and annotation.</title>
        <authorList>
            <consortium name="The Broad Institute Genomics Platform"/>
            <consortium name="The Broad Institute Genome Sequencing Center for Infectious Disease"/>
            <person name="Wu L."/>
            <person name="Ma J."/>
        </authorList>
    </citation>
    <scope>NUCLEOTIDE SEQUENCE [LARGE SCALE GENOMIC DNA]</scope>
    <source>
        <strain evidence="3">JCM 18200</strain>
    </source>
</reference>
<dbReference type="PANTHER" id="PTHR13504">
    <property type="entry name" value="FIDO DOMAIN-CONTAINING PROTEIN DDB_G0283145"/>
    <property type="match status" value="1"/>
</dbReference>
<dbReference type="EMBL" id="BAABIQ010000001">
    <property type="protein sequence ID" value="GAA4778531.1"/>
    <property type="molecule type" value="Genomic_DNA"/>
</dbReference>
<gene>
    <name evidence="2" type="ORF">GCM10023231_01380</name>
</gene>
<dbReference type="SUPFAM" id="SSF140931">
    <property type="entry name" value="Fic-like"/>
    <property type="match status" value="1"/>
</dbReference>
<dbReference type="Proteomes" id="UP001501411">
    <property type="component" value="Unassembled WGS sequence"/>
</dbReference>
<dbReference type="PROSITE" id="PS51459">
    <property type="entry name" value="FIDO"/>
    <property type="match status" value="1"/>
</dbReference>
<dbReference type="PANTHER" id="PTHR13504:SF38">
    <property type="entry name" value="FIDO DOMAIN-CONTAINING PROTEIN"/>
    <property type="match status" value="1"/>
</dbReference>
<dbReference type="Pfam" id="PF02661">
    <property type="entry name" value="Fic"/>
    <property type="match status" value="1"/>
</dbReference>
<name>A0ABP9ACK9_9SPHI</name>
<evidence type="ECO:0000313" key="2">
    <source>
        <dbReference type="EMBL" id="GAA4778531.1"/>
    </source>
</evidence>
<dbReference type="InterPro" id="IPR003812">
    <property type="entry name" value="Fido"/>
</dbReference>
<protein>
    <recommendedName>
        <fullName evidence="1">Fido domain-containing protein</fullName>
    </recommendedName>
</protein>
<comment type="caution">
    <text evidence="2">The sequence shown here is derived from an EMBL/GenBank/DDBJ whole genome shotgun (WGS) entry which is preliminary data.</text>
</comment>
<proteinExistence type="predicted"/>